<reference evidence="4" key="1">
    <citation type="journal article" date="2020" name="Nat. Commun.">
        <title>Large-scale genome sequencing of mycorrhizal fungi provides insights into the early evolution of symbiotic traits.</title>
        <authorList>
            <person name="Miyauchi S."/>
            <person name="Kiss E."/>
            <person name="Kuo A."/>
            <person name="Drula E."/>
            <person name="Kohler A."/>
            <person name="Sanchez-Garcia M."/>
            <person name="Morin E."/>
            <person name="Andreopoulos B."/>
            <person name="Barry K.W."/>
            <person name="Bonito G."/>
            <person name="Buee M."/>
            <person name="Carver A."/>
            <person name="Chen C."/>
            <person name="Cichocki N."/>
            <person name="Clum A."/>
            <person name="Culley D."/>
            <person name="Crous P.W."/>
            <person name="Fauchery L."/>
            <person name="Girlanda M."/>
            <person name="Hayes R.D."/>
            <person name="Keri Z."/>
            <person name="LaButti K."/>
            <person name="Lipzen A."/>
            <person name="Lombard V."/>
            <person name="Magnuson J."/>
            <person name="Maillard F."/>
            <person name="Murat C."/>
            <person name="Nolan M."/>
            <person name="Ohm R.A."/>
            <person name="Pangilinan J."/>
            <person name="Pereira M.F."/>
            <person name="Perotto S."/>
            <person name="Peter M."/>
            <person name="Pfister S."/>
            <person name="Riley R."/>
            <person name="Sitrit Y."/>
            <person name="Stielow J.B."/>
            <person name="Szollosi G."/>
            <person name="Zifcakova L."/>
            <person name="Stursova M."/>
            <person name="Spatafora J.W."/>
            <person name="Tedersoo L."/>
            <person name="Vaario L.M."/>
            <person name="Yamada A."/>
            <person name="Yan M."/>
            <person name="Wang P."/>
            <person name="Xu J."/>
            <person name="Bruns T."/>
            <person name="Baldrian P."/>
            <person name="Vilgalys R."/>
            <person name="Dunand C."/>
            <person name="Henrissat B."/>
            <person name="Grigoriev I.V."/>
            <person name="Hibbett D."/>
            <person name="Nagy L.G."/>
            <person name="Martin F.M."/>
        </authorList>
    </citation>
    <scope>NUCLEOTIDE SEQUENCE</scope>
    <source>
        <strain evidence="4">UH-Tt-Lm1</strain>
    </source>
</reference>
<name>A0A9P6HS87_9AGAM</name>
<dbReference type="EMBL" id="WIUZ02000001">
    <property type="protein sequence ID" value="KAF9793460.1"/>
    <property type="molecule type" value="Genomic_DNA"/>
</dbReference>
<dbReference type="GO" id="GO:0016616">
    <property type="term" value="F:oxidoreductase activity, acting on the CH-OH group of donors, NAD or NADP as acceptor"/>
    <property type="evidence" value="ECO:0007669"/>
    <property type="project" value="TreeGrafter"/>
</dbReference>
<dbReference type="InterPro" id="IPR036291">
    <property type="entry name" value="NAD(P)-bd_dom_sf"/>
</dbReference>
<dbReference type="Pfam" id="PF01370">
    <property type="entry name" value="Epimerase"/>
    <property type="match status" value="1"/>
</dbReference>
<evidence type="ECO:0000313" key="4">
    <source>
        <dbReference type="EMBL" id="KAF9793460.1"/>
    </source>
</evidence>
<sequence>MTLELVLLTGVSGYTGAHILVRLLNEGYRVRGIVRSRKAETLRKAYAKYGDNVDIVVVEDLVKGDFTDALKGVSAVIHAATPVPGREELKDILKITREGALNIVRQAVAAGVKHISFIGTIGALLDFTNPVIKAPLTDKDWNPLKEEVALDLGSATLVYTVAKTQAEQALWKFAEEHPELNLTTGGSWVPPRLCARIVPDRGLVSPTNFIGPFAEDFIITPGAASELSTAVMTYNFLAGPEKTLYTLPFGHVDVRDVAAAVVAAIKVKGNHRLLLTGEWFDWADAIDYIATTRPEIAPRLVKIGPTSQNRPVIDSKEALDVLGITLTPWKKSIDDGLDAMLKLEKDWIEKGVDLTQLKNNEWVALGEGGANTRVEFTD</sequence>
<evidence type="ECO:0000256" key="1">
    <source>
        <dbReference type="ARBA" id="ARBA00023002"/>
    </source>
</evidence>
<dbReference type="SUPFAM" id="SSF51735">
    <property type="entry name" value="NAD(P)-binding Rossmann-fold domains"/>
    <property type="match status" value="1"/>
</dbReference>
<organism evidence="4 5">
    <name type="scientific">Thelephora terrestris</name>
    <dbReference type="NCBI Taxonomy" id="56493"/>
    <lineage>
        <taxon>Eukaryota</taxon>
        <taxon>Fungi</taxon>
        <taxon>Dikarya</taxon>
        <taxon>Basidiomycota</taxon>
        <taxon>Agaricomycotina</taxon>
        <taxon>Agaricomycetes</taxon>
        <taxon>Thelephorales</taxon>
        <taxon>Thelephoraceae</taxon>
        <taxon>Thelephora</taxon>
    </lineage>
</organism>
<proteinExistence type="inferred from homology"/>
<dbReference type="PANTHER" id="PTHR10366:SF564">
    <property type="entry name" value="STEROL-4-ALPHA-CARBOXYLATE 3-DEHYDROGENASE, DECARBOXYLATING"/>
    <property type="match status" value="1"/>
</dbReference>
<evidence type="ECO:0000259" key="3">
    <source>
        <dbReference type="Pfam" id="PF01370"/>
    </source>
</evidence>
<accession>A0A9P6HS87</accession>
<dbReference type="InterPro" id="IPR001509">
    <property type="entry name" value="Epimerase_deHydtase"/>
</dbReference>
<feature type="domain" description="NAD-dependent epimerase/dehydratase" evidence="3">
    <location>
        <begin position="6"/>
        <end position="183"/>
    </location>
</feature>
<dbReference type="AlphaFoldDB" id="A0A9P6HS87"/>
<comment type="similarity">
    <text evidence="2">Belongs to the NAD(P)-dependent epimerase/dehydratase family. Dihydroflavonol-4-reductase subfamily.</text>
</comment>
<evidence type="ECO:0000313" key="5">
    <source>
        <dbReference type="Proteomes" id="UP000736335"/>
    </source>
</evidence>
<dbReference type="PANTHER" id="PTHR10366">
    <property type="entry name" value="NAD DEPENDENT EPIMERASE/DEHYDRATASE"/>
    <property type="match status" value="1"/>
</dbReference>
<protein>
    <recommendedName>
        <fullName evidence="3">NAD-dependent epimerase/dehydratase domain-containing protein</fullName>
    </recommendedName>
</protein>
<dbReference type="Proteomes" id="UP000736335">
    <property type="component" value="Unassembled WGS sequence"/>
</dbReference>
<dbReference type="OrthoDB" id="2735536at2759"/>
<reference evidence="4" key="2">
    <citation type="submission" date="2020-11" db="EMBL/GenBank/DDBJ databases">
        <authorList>
            <consortium name="DOE Joint Genome Institute"/>
            <person name="Kuo A."/>
            <person name="Miyauchi S."/>
            <person name="Kiss E."/>
            <person name="Drula E."/>
            <person name="Kohler A."/>
            <person name="Sanchez-Garcia M."/>
            <person name="Andreopoulos B."/>
            <person name="Barry K.W."/>
            <person name="Bonito G."/>
            <person name="Buee M."/>
            <person name="Carver A."/>
            <person name="Chen C."/>
            <person name="Cichocki N."/>
            <person name="Clum A."/>
            <person name="Culley D."/>
            <person name="Crous P.W."/>
            <person name="Fauchery L."/>
            <person name="Girlanda M."/>
            <person name="Hayes R."/>
            <person name="Keri Z."/>
            <person name="Labutti K."/>
            <person name="Lipzen A."/>
            <person name="Lombard V."/>
            <person name="Magnuson J."/>
            <person name="Maillard F."/>
            <person name="Morin E."/>
            <person name="Murat C."/>
            <person name="Nolan M."/>
            <person name="Ohm R."/>
            <person name="Pangilinan J."/>
            <person name="Pereira M."/>
            <person name="Perotto S."/>
            <person name="Peter M."/>
            <person name="Riley R."/>
            <person name="Sitrit Y."/>
            <person name="Stielow B."/>
            <person name="Szollosi G."/>
            <person name="Zifcakova L."/>
            <person name="Stursova M."/>
            <person name="Spatafora J.W."/>
            <person name="Tedersoo L."/>
            <person name="Vaario L.-M."/>
            <person name="Yamada A."/>
            <person name="Yan M."/>
            <person name="Wang P."/>
            <person name="Xu J."/>
            <person name="Bruns T."/>
            <person name="Baldrian P."/>
            <person name="Vilgalys R."/>
            <person name="Henrissat B."/>
            <person name="Grigoriev I.V."/>
            <person name="Hibbett D."/>
            <person name="Nagy L.G."/>
            <person name="Martin F.M."/>
        </authorList>
    </citation>
    <scope>NUCLEOTIDE SEQUENCE</scope>
    <source>
        <strain evidence="4">UH-Tt-Lm1</strain>
    </source>
</reference>
<keyword evidence="5" id="KW-1185">Reference proteome</keyword>
<keyword evidence="1" id="KW-0560">Oxidoreductase</keyword>
<comment type="caution">
    <text evidence="4">The sequence shown here is derived from an EMBL/GenBank/DDBJ whole genome shotgun (WGS) entry which is preliminary data.</text>
</comment>
<dbReference type="Gene3D" id="3.40.50.720">
    <property type="entry name" value="NAD(P)-binding Rossmann-like Domain"/>
    <property type="match status" value="1"/>
</dbReference>
<evidence type="ECO:0000256" key="2">
    <source>
        <dbReference type="ARBA" id="ARBA00023445"/>
    </source>
</evidence>
<dbReference type="InterPro" id="IPR050425">
    <property type="entry name" value="NAD(P)_dehydrat-like"/>
</dbReference>
<gene>
    <name evidence="4" type="ORF">BJ322DRAFT_1103851</name>
</gene>